<dbReference type="Gene3D" id="2.60.40.10">
    <property type="entry name" value="Immunoglobulins"/>
    <property type="match status" value="1"/>
</dbReference>
<keyword evidence="4" id="KW-1185">Reference proteome</keyword>
<dbReference type="EMBL" id="LJIG01022507">
    <property type="protein sequence ID" value="KRT80209.1"/>
    <property type="molecule type" value="Genomic_DNA"/>
</dbReference>
<dbReference type="OrthoDB" id="6138780at2759"/>
<feature type="signal peptide" evidence="1">
    <location>
        <begin position="1"/>
        <end position="18"/>
    </location>
</feature>
<dbReference type="Pfam" id="PF13927">
    <property type="entry name" value="Ig_3"/>
    <property type="match status" value="1"/>
</dbReference>
<gene>
    <name evidence="3" type="ORF">AMK59_7052</name>
</gene>
<feature type="domain" description="Ig-like" evidence="2">
    <location>
        <begin position="50"/>
        <end position="135"/>
    </location>
</feature>
<feature type="non-terminal residue" evidence="3">
    <location>
        <position position="142"/>
    </location>
</feature>
<keyword evidence="1" id="KW-0732">Signal</keyword>
<dbReference type="InterPro" id="IPR036179">
    <property type="entry name" value="Ig-like_dom_sf"/>
</dbReference>
<proteinExistence type="predicted"/>
<dbReference type="InterPro" id="IPR013783">
    <property type="entry name" value="Ig-like_fold"/>
</dbReference>
<evidence type="ECO:0000256" key="1">
    <source>
        <dbReference type="SAM" id="SignalP"/>
    </source>
</evidence>
<sequence>MKSSVLVVVAVWISLVAGRRLSTRSVLDNEIDLADSRESDRSRNWVTITPPKGEIKVLYGETVELECEASGSPPPTIQFYRDANDLTKNEIFSNEIVNLASTGLAKAKARFRFVAKKTEVIFCKATSGSKTSHVAFRVFVSG</sequence>
<evidence type="ECO:0000313" key="3">
    <source>
        <dbReference type="EMBL" id="KRT80209.1"/>
    </source>
</evidence>
<feature type="chain" id="PRO_5006668251" evidence="1">
    <location>
        <begin position="19"/>
        <end position="142"/>
    </location>
</feature>
<evidence type="ECO:0000259" key="2">
    <source>
        <dbReference type="PROSITE" id="PS50835"/>
    </source>
</evidence>
<reference evidence="3 4" key="1">
    <citation type="submission" date="2015-09" db="EMBL/GenBank/DDBJ databases">
        <title>Draft genome of the scarab beetle Oryctes borbonicus.</title>
        <authorList>
            <person name="Meyer J.M."/>
            <person name="Markov G.V."/>
            <person name="Baskaran P."/>
            <person name="Herrmann M."/>
            <person name="Sommer R.J."/>
            <person name="Roedelsperger C."/>
        </authorList>
    </citation>
    <scope>NUCLEOTIDE SEQUENCE [LARGE SCALE GENOMIC DNA]</scope>
    <source>
        <strain evidence="3">OB123</strain>
        <tissue evidence="3">Whole animal</tissue>
    </source>
</reference>
<dbReference type="Proteomes" id="UP000051574">
    <property type="component" value="Unassembled WGS sequence"/>
</dbReference>
<dbReference type="SUPFAM" id="SSF48726">
    <property type="entry name" value="Immunoglobulin"/>
    <property type="match status" value="1"/>
</dbReference>
<name>A0A0T6AYP1_9SCAR</name>
<dbReference type="InterPro" id="IPR007110">
    <property type="entry name" value="Ig-like_dom"/>
</dbReference>
<dbReference type="AlphaFoldDB" id="A0A0T6AYP1"/>
<accession>A0A0T6AYP1</accession>
<organism evidence="3 4">
    <name type="scientific">Oryctes borbonicus</name>
    <dbReference type="NCBI Taxonomy" id="1629725"/>
    <lineage>
        <taxon>Eukaryota</taxon>
        <taxon>Metazoa</taxon>
        <taxon>Ecdysozoa</taxon>
        <taxon>Arthropoda</taxon>
        <taxon>Hexapoda</taxon>
        <taxon>Insecta</taxon>
        <taxon>Pterygota</taxon>
        <taxon>Neoptera</taxon>
        <taxon>Endopterygota</taxon>
        <taxon>Coleoptera</taxon>
        <taxon>Polyphaga</taxon>
        <taxon>Scarabaeiformia</taxon>
        <taxon>Scarabaeidae</taxon>
        <taxon>Dynastinae</taxon>
        <taxon>Oryctes</taxon>
    </lineage>
</organism>
<protein>
    <submittedName>
        <fullName evidence="3">Immunoglobulin</fullName>
    </submittedName>
</protein>
<comment type="caution">
    <text evidence="3">The sequence shown here is derived from an EMBL/GenBank/DDBJ whole genome shotgun (WGS) entry which is preliminary data.</text>
</comment>
<dbReference type="PROSITE" id="PS50835">
    <property type="entry name" value="IG_LIKE"/>
    <property type="match status" value="1"/>
</dbReference>
<evidence type="ECO:0000313" key="4">
    <source>
        <dbReference type="Proteomes" id="UP000051574"/>
    </source>
</evidence>